<protein>
    <submittedName>
        <fullName evidence="1">Uncharacterized protein</fullName>
    </submittedName>
</protein>
<organism evidence="1 2">
    <name type="scientific">Thalassiosira oceanica</name>
    <name type="common">Marine diatom</name>
    <dbReference type="NCBI Taxonomy" id="159749"/>
    <lineage>
        <taxon>Eukaryota</taxon>
        <taxon>Sar</taxon>
        <taxon>Stramenopiles</taxon>
        <taxon>Ochrophyta</taxon>
        <taxon>Bacillariophyta</taxon>
        <taxon>Coscinodiscophyceae</taxon>
        <taxon>Thalassiosirophycidae</taxon>
        <taxon>Thalassiosirales</taxon>
        <taxon>Thalassiosiraceae</taxon>
        <taxon>Thalassiosira</taxon>
    </lineage>
</organism>
<name>K0SA42_THAOC</name>
<dbReference type="EMBL" id="AGNL01019483">
    <property type="protein sequence ID" value="EJK61799.1"/>
    <property type="molecule type" value="Genomic_DNA"/>
</dbReference>
<dbReference type="Proteomes" id="UP000266841">
    <property type="component" value="Unassembled WGS sequence"/>
</dbReference>
<evidence type="ECO:0000313" key="2">
    <source>
        <dbReference type="Proteomes" id="UP000266841"/>
    </source>
</evidence>
<keyword evidence="2" id="KW-1185">Reference proteome</keyword>
<sequence>MEELDSPYHRCFAVVPAEPTGCSVTGNYRHEDVAQGRWDNLVLKALLVLIQDLFSASPLGDVFMPISSCEVCQFWPSFLYLALLLTTISYFKGVGEFLRRPIIYTEDTIGWFKDYGTYNYWRLELYIAGGRTALRKPGNLFIGFLEGDNVGKVATGRLSMTLDKVRSVNQKDPYNMSGTTGFDSRVLNGTLEMADLVELVVEGRLNRLSKLRDMMVFGIICGRIMGLCLGSGRELGSGHLMVSTAAGQAFLQVGTSQSDSSFFLHIDAERLFFKKGQGCRQPSLATMAGRPPLDKAGGQGV</sequence>
<reference evidence="1 2" key="1">
    <citation type="journal article" date="2012" name="Genome Biol.">
        <title>Genome and low-iron response of an oceanic diatom adapted to chronic iron limitation.</title>
        <authorList>
            <person name="Lommer M."/>
            <person name="Specht M."/>
            <person name="Roy A.S."/>
            <person name="Kraemer L."/>
            <person name="Andreson R."/>
            <person name="Gutowska M.A."/>
            <person name="Wolf J."/>
            <person name="Bergner S.V."/>
            <person name="Schilhabel M.B."/>
            <person name="Klostermeier U.C."/>
            <person name="Beiko R.G."/>
            <person name="Rosenstiel P."/>
            <person name="Hippler M."/>
            <person name="Laroche J."/>
        </authorList>
    </citation>
    <scope>NUCLEOTIDE SEQUENCE [LARGE SCALE GENOMIC DNA]</scope>
    <source>
        <strain evidence="1 2">CCMP1005</strain>
    </source>
</reference>
<comment type="caution">
    <text evidence="1">The sequence shown here is derived from an EMBL/GenBank/DDBJ whole genome shotgun (WGS) entry which is preliminary data.</text>
</comment>
<proteinExistence type="predicted"/>
<gene>
    <name evidence="1" type="ORF">THAOC_17648</name>
</gene>
<evidence type="ECO:0000313" key="1">
    <source>
        <dbReference type="EMBL" id="EJK61799.1"/>
    </source>
</evidence>
<accession>K0SA42</accession>
<dbReference type="AlphaFoldDB" id="K0SA42"/>